<evidence type="ECO:0000313" key="1">
    <source>
        <dbReference type="EMBL" id="KIK58086.1"/>
    </source>
</evidence>
<name>A0A0D0BS32_9AGAR</name>
<reference evidence="1 2" key="1">
    <citation type="submission" date="2014-04" db="EMBL/GenBank/DDBJ databases">
        <title>Evolutionary Origins and Diversification of the Mycorrhizal Mutualists.</title>
        <authorList>
            <consortium name="DOE Joint Genome Institute"/>
            <consortium name="Mycorrhizal Genomics Consortium"/>
            <person name="Kohler A."/>
            <person name="Kuo A."/>
            <person name="Nagy L.G."/>
            <person name="Floudas D."/>
            <person name="Copeland A."/>
            <person name="Barry K.W."/>
            <person name="Cichocki N."/>
            <person name="Veneault-Fourrey C."/>
            <person name="LaButti K."/>
            <person name="Lindquist E.A."/>
            <person name="Lipzen A."/>
            <person name="Lundell T."/>
            <person name="Morin E."/>
            <person name="Murat C."/>
            <person name="Riley R."/>
            <person name="Ohm R."/>
            <person name="Sun H."/>
            <person name="Tunlid A."/>
            <person name="Henrissat B."/>
            <person name="Grigoriev I.V."/>
            <person name="Hibbett D.S."/>
            <person name="Martin F."/>
        </authorList>
    </citation>
    <scope>NUCLEOTIDE SEQUENCE [LARGE SCALE GENOMIC DNA]</scope>
    <source>
        <strain evidence="1 2">FD-317 M1</strain>
    </source>
</reference>
<accession>A0A0D0BS32</accession>
<sequence length="118" mass="13804">MFVIYLYIGSAARFNFVNFFGTKSQPKRMVNIPSDWLCYFVGIIYRFAMYISRLFCPCSFLGENVPDRLGTVLRAWTLSTDLTRVSEMRISLPAYPRTARRSPFDAKRIKRFIKNPLV</sequence>
<evidence type="ECO:0000313" key="2">
    <source>
        <dbReference type="Proteomes" id="UP000053593"/>
    </source>
</evidence>
<protein>
    <submittedName>
        <fullName evidence="1">Uncharacterized protein</fullName>
    </submittedName>
</protein>
<dbReference type="Proteomes" id="UP000053593">
    <property type="component" value="Unassembled WGS sequence"/>
</dbReference>
<keyword evidence="2" id="KW-1185">Reference proteome</keyword>
<dbReference type="EMBL" id="KN834787">
    <property type="protein sequence ID" value="KIK58086.1"/>
    <property type="molecule type" value="Genomic_DNA"/>
</dbReference>
<gene>
    <name evidence="1" type="ORF">GYMLUDRAFT_706352</name>
</gene>
<dbReference type="HOGENOM" id="CLU_2073428_0_0_1"/>
<proteinExistence type="predicted"/>
<organism evidence="1 2">
    <name type="scientific">Collybiopsis luxurians FD-317 M1</name>
    <dbReference type="NCBI Taxonomy" id="944289"/>
    <lineage>
        <taxon>Eukaryota</taxon>
        <taxon>Fungi</taxon>
        <taxon>Dikarya</taxon>
        <taxon>Basidiomycota</taxon>
        <taxon>Agaricomycotina</taxon>
        <taxon>Agaricomycetes</taxon>
        <taxon>Agaricomycetidae</taxon>
        <taxon>Agaricales</taxon>
        <taxon>Marasmiineae</taxon>
        <taxon>Omphalotaceae</taxon>
        <taxon>Collybiopsis</taxon>
        <taxon>Collybiopsis luxurians</taxon>
    </lineage>
</organism>
<dbReference type="AlphaFoldDB" id="A0A0D0BS32"/>